<dbReference type="Gene3D" id="3.30.460.10">
    <property type="entry name" value="Beta Polymerase, domain 2"/>
    <property type="match status" value="1"/>
</dbReference>
<dbReference type="HAMAP" id="MF_00957">
    <property type="entry name" value="PolyA_pol"/>
    <property type="match status" value="1"/>
</dbReference>
<dbReference type="Gene3D" id="1.10.3090.10">
    <property type="entry name" value="cca-adding enzyme, domain 2"/>
    <property type="match status" value="1"/>
</dbReference>
<dbReference type="Pfam" id="PF12626">
    <property type="entry name" value="PolyA_pol_arg_C"/>
    <property type="match status" value="1"/>
</dbReference>
<evidence type="ECO:0000256" key="2">
    <source>
        <dbReference type="ARBA" id="ARBA00022679"/>
    </source>
</evidence>
<evidence type="ECO:0000256" key="3">
    <source>
        <dbReference type="ARBA" id="ARBA00022741"/>
    </source>
</evidence>
<dbReference type="InterPro" id="IPR025866">
    <property type="entry name" value="PolyA_pol_arg_C_dom"/>
</dbReference>
<organism evidence="11">
    <name type="scientific">hydrothermal vent metagenome</name>
    <dbReference type="NCBI Taxonomy" id="652676"/>
    <lineage>
        <taxon>unclassified sequences</taxon>
        <taxon>metagenomes</taxon>
        <taxon>ecological metagenomes</taxon>
    </lineage>
</organism>
<evidence type="ECO:0000259" key="8">
    <source>
        <dbReference type="Pfam" id="PF01743"/>
    </source>
</evidence>
<feature type="domain" description="tRNA nucleotidyltransferase/poly(A) polymerase RNA and SrmB- binding" evidence="10">
    <location>
        <begin position="170"/>
        <end position="230"/>
    </location>
</feature>
<dbReference type="InterPro" id="IPR010206">
    <property type="entry name" value="PolA_pol_I"/>
</dbReference>
<dbReference type="GO" id="GO:1990817">
    <property type="term" value="F:poly(A) RNA polymerase activity"/>
    <property type="evidence" value="ECO:0007669"/>
    <property type="project" value="UniProtKB-EC"/>
</dbReference>
<feature type="compositionally biased region" description="Low complexity" evidence="7">
    <location>
        <begin position="406"/>
        <end position="416"/>
    </location>
</feature>
<proteinExistence type="inferred from homology"/>
<feature type="domain" description="Polymerase A arginine-rich C-terminal" evidence="9">
    <location>
        <begin position="284"/>
        <end position="400"/>
    </location>
</feature>
<evidence type="ECO:0000313" key="11">
    <source>
        <dbReference type="EMBL" id="VAW92776.1"/>
    </source>
</evidence>
<evidence type="ECO:0000259" key="10">
    <source>
        <dbReference type="Pfam" id="PF12627"/>
    </source>
</evidence>
<feature type="region of interest" description="Disordered" evidence="7">
    <location>
        <begin position="383"/>
        <end position="416"/>
    </location>
</feature>
<dbReference type="SUPFAM" id="SSF81891">
    <property type="entry name" value="Poly A polymerase C-terminal region-like"/>
    <property type="match status" value="1"/>
</dbReference>
<dbReference type="NCBIfam" id="TIGR01942">
    <property type="entry name" value="pcnB"/>
    <property type="match status" value="1"/>
</dbReference>
<evidence type="ECO:0000256" key="1">
    <source>
        <dbReference type="ARBA" id="ARBA00022664"/>
    </source>
</evidence>
<reference evidence="11" key="1">
    <citation type="submission" date="2018-06" db="EMBL/GenBank/DDBJ databases">
        <authorList>
            <person name="Zhirakovskaya E."/>
        </authorList>
    </citation>
    <scope>NUCLEOTIDE SEQUENCE</scope>
</reference>
<dbReference type="AlphaFoldDB" id="A0A3B1AJD7"/>
<dbReference type="PANTHER" id="PTHR43051">
    <property type="entry name" value="POLYNUCLEOTIDE ADENYLYLTRANSFERASE FAMILY PROTEIN"/>
    <property type="match status" value="1"/>
</dbReference>
<evidence type="ECO:0000256" key="5">
    <source>
        <dbReference type="ARBA" id="ARBA00022884"/>
    </source>
</evidence>
<dbReference type="Pfam" id="PF12627">
    <property type="entry name" value="PolyA_pol_RNAbd"/>
    <property type="match status" value="1"/>
</dbReference>
<keyword evidence="1" id="KW-0507">mRNA processing</keyword>
<accession>A0A3B1AJD7</accession>
<keyword evidence="5" id="KW-0694">RNA-binding</keyword>
<dbReference type="InterPro" id="IPR002646">
    <property type="entry name" value="PolA_pol_head_dom"/>
</dbReference>
<dbReference type="GO" id="GO:0043633">
    <property type="term" value="P:polyadenylation-dependent RNA catabolic process"/>
    <property type="evidence" value="ECO:0007669"/>
    <property type="project" value="InterPro"/>
</dbReference>
<dbReference type="SUPFAM" id="SSF81301">
    <property type="entry name" value="Nucleotidyltransferase"/>
    <property type="match status" value="1"/>
</dbReference>
<evidence type="ECO:0000256" key="6">
    <source>
        <dbReference type="ARBA" id="ARBA00023163"/>
    </source>
</evidence>
<sequence length="416" mass="47711">MLYRLKNAGFSAFLVGGAVRDLLLGLRPKDFDVATDAHPEQVNELFRNCRLIGRRFRLAHVHFGREIIEVATFRAHHSKSTDEAVGLTHDDGMILRDNVYGTLEDDAIRRDFTVNALYYNIADFSVVDRVNGALDLENKTLNLIGDPETRFTEDPVRMLRATRFAAKLKFTIPDEIVKQIQNLGHRLQGVPAARLFDEMLKLFLEGYAEKNYELIVKHDLFCHLFPVAAEQLISNPSYTNIFITNALKNTDIRIASKKPVTPAFLFAAILWSAVQIEAQRLIESGMPEVQALQLAGDIVIKRQIDTVSIPRRFQTPMREIWVMQSRLSNRRGKRAFRTLENPRFRAAYDFLLLRVTSGEKTLKELADWWTEFQVADENLQKDLLSKVKDKNPKKRRKKRKSKSKSSSKSSDNSYSV</sequence>
<keyword evidence="4" id="KW-0067">ATP-binding</keyword>
<dbReference type="GO" id="GO:0006397">
    <property type="term" value="P:mRNA processing"/>
    <property type="evidence" value="ECO:0007669"/>
    <property type="project" value="UniProtKB-KW"/>
</dbReference>
<dbReference type="InterPro" id="IPR052191">
    <property type="entry name" value="tRNA_ntf/polyA_polymerase_I"/>
</dbReference>
<keyword evidence="6" id="KW-0804">Transcription</keyword>
<dbReference type="InterPro" id="IPR032828">
    <property type="entry name" value="PolyA_RNA-bd"/>
</dbReference>
<dbReference type="Pfam" id="PF01743">
    <property type="entry name" value="PolyA_pol"/>
    <property type="match status" value="1"/>
</dbReference>
<name>A0A3B1AJD7_9ZZZZ</name>
<dbReference type="CDD" id="cd05398">
    <property type="entry name" value="NT_ClassII-CCAase"/>
    <property type="match status" value="1"/>
</dbReference>
<dbReference type="EMBL" id="UOFS01000013">
    <property type="protein sequence ID" value="VAW92776.1"/>
    <property type="molecule type" value="Genomic_DNA"/>
</dbReference>
<dbReference type="GO" id="GO:0003723">
    <property type="term" value="F:RNA binding"/>
    <property type="evidence" value="ECO:0007669"/>
    <property type="project" value="UniProtKB-KW"/>
</dbReference>
<keyword evidence="2 11" id="KW-0808">Transferase</keyword>
<feature type="compositionally biased region" description="Basic residues" evidence="7">
    <location>
        <begin position="391"/>
        <end position="405"/>
    </location>
</feature>
<dbReference type="PANTHER" id="PTHR43051:SF1">
    <property type="entry name" value="POLYNUCLEOTIDE ADENYLYLTRANSFERASE FAMILY PROTEIN"/>
    <property type="match status" value="1"/>
</dbReference>
<protein>
    <submittedName>
        <fullName evidence="11">Poly(A) polymerase</fullName>
        <ecNumber evidence="11">2.7.7.19</ecNumber>
    </submittedName>
</protein>
<evidence type="ECO:0000259" key="9">
    <source>
        <dbReference type="Pfam" id="PF12626"/>
    </source>
</evidence>
<dbReference type="GO" id="GO:0005524">
    <property type="term" value="F:ATP binding"/>
    <property type="evidence" value="ECO:0007669"/>
    <property type="project" value="UniProtKB-KW"/>
</dbReference>
<feature type="domain" description="Poly A polymerase head" evidence="8">
    <location>
        <begin position="12"/>
        <end position="141"/>
    </location>
</feature>
<dbReference type="EC" id="2.7.7.19" evidence="11"/>
<keyword evidence="11" id="KW-0548">Nucleotidyltransferase</keyword>
<evidence type="ECO:0000256" key="7">
    <source>
        <dbReference type="SAM" id="MobiDB-lite"/>
    </source>
</evidence>
<keyword evidence="3" id="KW-0547">Nucleotide-binding</keyword>
<evidence type="ECO:0000256" key="4">
    <source>
        <dbReference type="ARBA" id="ARBA00022840"/>
    </source>
</evidence>
<gene>
    <name evidence="11" type="ORF">MNBD_GAMMA22-477</name>
</gene>
<dbReference type="InterPro" id="IPR043519">
    <property type="entry name" value="NT_sf"/>
</dbReference>